<evidence type="ECO:0008006" key="3">
    <source>
        <dbReference type="Google" id="ProtNLM"/>
    </source>
</evidence>
<comment type="caution">
    <text evidence="1">The sequence shown here is derived from an EMBL/GenBank/DDBJ whole genome shotgun (WGS) entry which is preliminary data.</text>
</comment>
<proteinExistence type="predicted"/>
<sequence length="229" mass="27143">MTNIEEWKTEVKKYNSELNEKLKINSNKKELYYGFEVLDGKIIQKPKILFIGINPGKGDGKKEKNIFETDRISYLDFFDEDYRYHLAEKTINFFKLIGWNEEKIKNTFEKEVVKTNFYHLATENVSDLNTILNDINYKEEYFKKSAEFSIQLINILKPKILILEGKSVFDNIVEQCYGKKVWSSNKYGYLFDNKNNTHIIGYSRGRDFTNTDRTHFTNKLKEICTNSEI</sequence>
<gene>
    <name evidence="1" type="ORF">ACFFU1_03200</name>
</gene>
<accession>A0ABV5GW76</accession>
<dbReference type="EMBL" id="JBHMFA010000001">
    <property type="protein sequence ID" value="MFB9103893.1"/>
    <property type="molecule type" value="Genomic_DNA"/>
</dbReference>
<evidence type="ECO:0000313" key="1">
    <source>
        <dbReference type="EMBL" id="MFB9103893.1"/>
    </source>
</evidence>
<dbReference type="RefSeq" id="WP_290269804.1">
    <property type="nucleotide sequence ID" value="NZ_JAUFQP010000007.1"/>
</dbReference>
<keyword evidence="2" id="KW-1185">Reference proteome</keyword>
<reference evidence="1 2" key="1">
    <citation type="submission" date="2024-09" db="EMBL/GenBank/DDBJ databases">
        <authorList>
            <person name="Sun Q."/>
            <person name="Mori K."/>
        </authorList>
    </citation>
    <scope>NUCLEOTIDE SEQUENCE [LARGE SCALE GENOMIC DNA]</scope>
    <source>
        <strain evidence="1 2">CECT 8300</strain>
    </source>
</reference>
<protein>
    <recommendedName>
        <fullName evidence="3">Uracil DNA glycosylase superfamily protein</fullName>
    </recommendedName>
</protein>
<evidence type="ECO:0000313" key="2">
    <source>
        <dbReference type="Proteomes" id="UP001589590"/>
    </source>
</evidence>
<dbReference type="Proteomes" id="UP001589590">
    <property type="component" value="Unassembled WGS sequence"/>
</dbReference>
<name>A0ABV5GW76_9FLAO</name>
<organism evidence="1 2">
    <name type="scientific">Algibacter miyuki</name>
    <dbReference type="NCBI Taxonomy" id="1306933"/>
    <lineage>
        <taxon>Bacteria</taxon>
        <taxon>Pseudomonadati</taxon>
        <taxon>Bacteroidota</taxon>
        <taxon>Flavobacteriia</taxon>
        <taxon>Flavobacteriales</taxon>
        <taxon>Flavobacteriaceae</taxon>
        <taxon>Algibacter</taxon>
    </lineage>
</organism>